<dbReference type="Proteomes" id="UP000242592">
    <property type="component" value="Unassembled WGS sequence"/>
</dbReference>
<protein>
    <submittedName>
        <fullName evidence="9">ABC-type sugar transport system, permease component</fullName>
    </submittedName>
</protein>
<sequence>MIRKTKEAVAGYIFSLPIILTVIIFTIYPIFAAFYYSFTDYNPLNARNLETKFNPQEALEFHLGVFQSDVSSVDEIKDYFDLLSFIKYDVGVNLDENKEKIVLENFDTQKLLKDFVDGKLNKEMKLSQFMAEYLKTGAKYFRRYIPNFLGLDNFKKMFNDQYFKISLFNTFFYTIIVVPVQTFLALVLAVAANSKIRGVKFFKVTFFIPSITSSAAISMIFWMIYSKPGVLNRLLGYFGFQPIAWLENPNTALPAVMLMNIWTTAGYFMITFLAGLQDIPNSIYEAARIDGATPNKIFWKIILPLLRPQILFVATMGTIGCMQVFDQIYFLIKNMRNITISFYIYKNAFEYGNMGYASALSLVLFVIILLLTFIQRKLVKETY</sequence>
<evidence type="ECO:0000256" key="4">
    <source>
        <dbReference type="ARBA" id="ARBA00022692"/>
    </source>
</evidence>
<evidence type="ECO:0000313" key="9">
    <source>
        <dbReference type="EMBL" id="SHH48012.1"/>
    </source>
</evidence>
<organism evidence="9 10">
    <name type="scientific">Thermosipho atlanticus DSM 15807</name>
    <dbReference type="NCBI Taxonomy" id="1123380"/>
    <lineage>
        <taxon>Bacteria</taxon>
        <taxon>Thermotogati</taxon>
        <taxon>Thermotogota</taxon>
        <taxon>Thermotogae</taxon>
        <taxon>Thermotogales</taxon>
        <taxon>Fervidobacteriaceae</taxon>
        <taxon>Thermosipho</taxon>
    </lineage>
</organism>
<evidence type="ECO:0000256" key="2">
    <source>
        <dbReference type="ARBA" id="ARBA00022448"/>
    </source>
</evidence>
<proteinExistence type="inferred from homology"/>
<dbReference type="OrthoDB" id="9788108at2"/>
<dbReference type="InterPro" id="IPR035906">
    <property type="entry name" value="MetI-like_sf"/>
</dbReference>
<evidence type="ECO:0000256" key="6">
    <source>
        <dbReference type="ARBA" id="ARBA00023136"/>
    </source>
</evidence>
<keyword evidence="10" id="KW-1185">Reference proteome</keyword>
<dbReference type="EMBL" id="FQXN01000004">
    <property type="protein sequence ID" value="SHH48012.1"/>
    <property type="molecule type" value="Genomic_DNA"/>
</dbReference>
<reference evidence="10" key="1">
    <citation type="submission" date="2016-11" db="EMBL/GenBank/DDBJ databases">
        <authorList>
            <person name="Varghese N."/>
            <person name="Submissions S."/>
        </authorList>
    </citation>
    <scope>NUCLEOTIDE SEQUENCE [LARGE SCALE GENOMIC DNA]</scope>
    <source>
        <strain evidence="10">DSM 15807</strain>
    </source>
</reference>
<dbReference type="InterPro" id="IPR000515">
    <property type="entry name" value="MetI-like"/>
</dbReference>
<keyword evidence="2 7" id="KW-0813">Transport</keyword>
<dbReference type="PANTHER" id="PTHR30193:SF37">
    <property type="entry name" value="INNER MEMBRANE ABC TRANSPORTER PERMEASE PROTEIN YCJO"/>
    <property type="match status" value="1"/>
</dbReference>
<comment type="subcellular location">
    <subcellularLocation>
        <location evidence="1 7">Cell membrane</location>
        <topology evidence="1 7">Multi-pass membrane protein</topology>
    </subcellularLocation>
</comment>
<feature type="transmembrane region" description="Helical" evidence="7">
    <location>
        <begin position="310"/>
        <end position="332"/>
    </location>
</feature>
<dbReference type="InterPro" id="IPR051393">
    <property type="entry name" value="ABC_transporter_permease"/>
</dbReference>
<gene>
    <name evidence="9" type="ORF">SAMN02745199_1269</name>
</gene>
<dbReference type="PANTHER" id="PTHR30193">
    <property type="entry name" value="ABC TRANSPORTER PERMEASE PROTEIN"/>
    <property type="match status" value="1"/>
</dbReference>
<feature type="domain" description="ABC transmembrane type-1" evidence="8">
    <location>
        <begin position="167"/>
        <end position="375"/>
    </location>
</feature>
<keyword evidence="6 7" id="KW-0472">Membrane</keyword>
<dbReference type="GO" id="GO:0055085">
    <property type="term" value="P:transmembrane transport"/>
    <property type="evidence" value="ECO:0007669"/>
    <property type="project" value="InterPro"/>
</dbReference>
<dbReference type="PROSITE" id="PS50928">
    <property type="entry name" value="ABC_TM1"/>
    <property type="match status" value="1"/>
</dbReference>
<accession>A0A1M5TB96</accession>
<evidence type="ECO:0000256" key="5">
    <source>
        <dbReference type="ARBA" id="ARBA00022989"/>
    </source>
</evidence>
<dbReference type="GO" id="GO:0005886">
    <property type="term" value="C:plasma membrane"/>
    <property type="evidence" value="ECO:0007669"/>
    <property type="project" value="UniProtKB-SubCell"/>
</dbReference>
<dbReference type="RefSeq" id="WP_073073305.1">
    <property type="nucleotide sequence ID" value="NZ_FQXN01000004.1"/>
</dbReference>
<dbReference type="AlphaFoldDB" id="A0A1M5TB96"/>
<feature type="transmembrane region" description="Helical" evidence="7">
    <location>
        <begin position="171"/>
        <end position="192"/>
    </location>
</feature>
<name>A0A1M5TB96_9BACT</name>
<evidence type="ECO:0000256" key="1">
    <source>
        <dbReference type="ARBA" id="ARBA00004651"/>
    </source>
</evidence>
<evidence type="ECO:0000313" key="10">
    <source>
        <dbReference type="Proteomes" id="UP000242592"/>
    </source>
</evidence>
<keyword evidence="9" id="KW-0762">Sugar transport</keyword>
<dbReference type="Gene3D" id="1.10.3720.10">
    <property type="entry name" value="MetI-like"/>
    <property type="match status" value="2"/>
</dbReference>
<feature type="transmembrane region" description="Helical" evidence="7">
    <location>
        <begin position="255"/>
        <end position="276"/>
    </location>
</feature>
<dbReference type="STRING" id="1123380.SAMN02745199_1269"/>
<evidence type="ECO:0000259" key="8">
    <source>
        <dbReference type="PROSITE" id="PS50928"/>
    </source>
</evidence>
<keyword evidence="4 7" id="KW-0812">Transmembrane</keyword>
<keyword evidence="5 7" id="KW-1133">Transmembrane helix</keyword>
<feature type="transmembrane region" description="Helical" evidence="7">
    <location>
        <begin position="204"/>
        <end position="225"/>
    </location>
</feature>
<feature type="transmembrane region" description="Helical" evidence="7">
    <location>
        <begin position="352"/>
        <end position="374"/>
    </location>
</feature>
<comment type="similarity">
    <text evidence="7">Belongs to the binding-protein-dependent transport system permease family.</text>
</comment>
<keyword evidence="3" id="KW-1003">Cell membrane</keyword>
<feature type="transmembrane region" description="Helical" evidence="7">
    <location>
        <begin position="12"/>
        <end position="38"/>
    </location>
</feature>
<dbReference type="Pfam" id="PF00528">
    <property type="entry name" value="BPD_transp_1"/>
    <property type="match status" value="1"/>
</dbReference>
<evidence type="ECO:0000256" key="3">
    <source>
        <dbReference type="ARBA" id="ARBA00022475"/>
    </source>
</evidence>
<evidence type="ECO:0000256" key="7">
    <source>
        <dbReference type="RuleBase" id="RU363032"/>
    </source>
</evidence>
<dbReference type="CDD" id="cd06261">
    <property type="entry name" value="TM_PBP2"/>
    <property type="match status" value="1"/>
</dbReference>
<dbReference type="SUPFAM" id="SSF161098">
    <property type="entry name" value="MetI-like"/>
    <property type="match status" value="1"/>
</dbReference>